<keyword evidence="6" id="KW-1185">Reference proteome</keyword>
<dbReference type="InterPro" id="IPR003731">
    <property type="entry name" value="Di-Nase_FeMo-co_biosynth"/>
</dbReference>
<evidence type="ECO:0000259" key="4">
    <source>
        <dbReference type="Pfam" id="PF02579"/>
    </source>
</evidence>
<sequence>MVASVARRLTLVETMKQERFMDDVAKLAFATSDHSTIDQHFGSAESIVIYKVTPEDAVFSEIIVFDTAEHDGNEDKLKSRIAAVEDCAVVYCRAIGGSAVMQLDALGIQPAKVSPGTTIRGQIALLQTQMRKDPVLWLLLKNRGGKPAEKPASRFDDMERSGWVE</sequence>
<evidence type="ECO:0000313" key="5">
    <source>
        <dbReference type="EMBL" id="AJY46776.1"/>
    </source>
</evidence>
<feature type="compositionally biased region" description="Basic and acidic residues" evidence="3">
    <location>
        <begin position="146"/>
        <end position="165"/>
    </location>
</feature>
<feature type="domain" description="Dinitrogenase iron-molybdenum cofactor biosynthesis" evidence="4">
    <location>
        <begin position="34"/>
        <end position="126"/>
    </location>
</feature>
<dbReference type="PATRIC" id="fig|1486262.3.peg.3231"/>
<dbReference type="SUPFAM" id="SSF53146">
    <property type="entry name" value="Nitrogenase accessory factor-like"/>
    <property type="match status" value="1"/>
</dbReference>
<dbReference type="Pfam" id="PF02579">
    <property type="entry name" value="Nitro_FeMo-Co"/>
    <property type="match status" value="1"/>
</dbReference>
<dbReference type="InterPro" id="IPR034169">
    <property type="entry name" value="NifX-like"/>
</dbReference>
<dbReference type="PANTHER" id="PTHR33937:SF1">
    <property type="entry name" value="IRON-MOLIBDENUM COFACTOR PROCESSING PROTEIN"/>
    <property type="match status" value="1"/>
</dbReference>
<feature type="region of interest" description="Disordered" evidence="3">
    <location>
        <begin position="145"/>
        <end position="165"/>
    </location>
</feature>
<dbReference type="KEGG" id="mey:TM49_15640"/>
<comment type="similarity">
    <text evidence="1">Belongs to the NifX/NifY family.</text>
</comment>
<evidence type="ECO:0000256" key="3">
    <source>
        <dbReference type="SAM" id="MobiDB-lite"/>
    </source>
</evidence>
<gene>
    <name evidence="5" type="ORF">TM49_15640</name>
</gene>
<dbReference type="InterPro" id="IPR036105">
    <property type="entry name" value="DiNase_FeMo-co_biosyn_sf"/>
</dbReference>
<evidence type="ECO:0000256" key="1">
    <source>
        <dbReference type="ARBA" id="ARBA00010285"/>
    </source>
</evidence>
<dbReference type="EMBL" id="CP010803">
    <property type="protein sequence ID" value="AJY46776.1"/>
    <property type="molecule type" value="Genomic_DNA"/>
</dbReference>
<keyword evidence="2" id="KW-0535">Nitrogen fixation</keyword>
<dbReference type="PANTHER" id="PTHR33937">
    <property type="entry name" value="IRON-MOLYBDENUM PROTEIN-RELATED-RELATED"/>
    <property type="match status" value="1"/>
</dbReference>
<organism evidence="5 6">
    <name type="scientific">Martelella endophytica</name>
    <dbReference type="NCBI Taxonomy" id="1486262"/>
    <lineage>
        <taxon>Bacteria</taxon>
        <taxon>Pseudomonadati</taxon>
        <taxon>Pseudomonadota</taxon>
        <taxon>Alphaproteobacteria</taxon>
        <taxon>Hyphomicrobiales</taxon>
        <taxon>Aurantimonadaceae</taxon>
        <taxon>Martelella</taxon>
    </lineage>
</organism>
<proteinExistence type="inferred from homology"/>
<dbReference type="AlphaFoldDB" id="A0A0D5LRL0"/>
<dbReference type="STRING" id="1486262.TM49_15640"/>
<dbReference type="CDD" id="cd00853">
    <property type="entry name" value="NifX"/>
    <property type="match status" value="1"/>
</dbReference>
<reference evidence="5 6" key="1">
    <citation type="journal article" date="2015" name="Genome Announc.">
        <title>Complete genome sequence of Martelella endophytica YC6887, which has antifungal activity associated with a halophyte.</title>
        <authorList>
            <person name="Khan A."/>
            <person name="Khan H."/>
            <person name="Chung E.J."/>
            <person name="Hossain M.T."/>
            <person name="Chung Y.R."/>
        </authorList>
    </citation>
    <scope>NUCLEOTIDE SEQUENCE [LARGE SCALE GENOMIC DNA]</scope>
    <source>
        <strain evidence="5">YC6887</strain>
    </source>
</reference>
<dbReference type="HOGENOM" id="CLU_104194_3_0_5"/>
<dbReference type="InterPro" id="IPR051840">
    <property type="entry name" value="NifX/NifY_domain"/>
</dbReference>
<evidence type="ECO:0000256" key="2">
    <source>
        <dbReference type="ARBA" id="ARBA00023231"/>
    </source>
</evidence>
<evidence type="ECO:0000313" key="6">
    <source>
        <dbReference type="Proteomes" id="UP000032611"/>
    </source>
</evidence>
<name>A0A0D5LRL0_MAREN</name>
<protein>
    <recommendedName>
        <fullName evidence="4">Dinitrogenase iron-molybdenum cofactor biosynthesis domain-containing protein</fullName>
    </recommendedName>
</protein>
<accession>A0A0D5LRL0</accession>
<dbReference type="Gene3D" id="3.30.420.130">
    <property type="entry name" value="Dinitrogenase iron-molybdenum cofactor biosynthesis domain"/>
    <property type="match status" value="1"/>
</dbReference>
<dbReference type="Proteomes" id="UP000032611">
    <property type="component" value="Chromosome"/>
</dbReference>